<evidence type="ECO:0000256" key="1">
    <source>
        <dbReference type="SAM" id="Coils"/>
    </source>
</evidence>
<protein>
    <submittedName>
        <fullName evidence="2">YlbF family regulator</fullName>
    </submittedName>
</protein>
<dbReference type="RefSeq" id="WP_113927396.1">
    <property type="nucleotide sequence ID" value="NZ_VTEG01000011.1"/>
</dbReference>
<organism evidence="2 3">
    <name type="scientific">Rossellomorea vietnamensis</name>
    <dbReference type="NCBI Taxonomy" id="218284"/>
    <lineage>
        <taxon>Bacteria</taxon>
        <taxon>Bacillati</taxon>
        <taxon>Bacillota</taxon>
        <taxon>Bacilli</taxon>
        <taxon>Bacillales</taxon>
        <taxon>Bacillaceae</taxon>
        <taxon>Rossellomorea</taxon>
    </lineage>
</organism>
<accession>A0A5D4MAH4</accession>
<evidence type="ECO:0000313" key="2">
    <source>
        <dbReference type="EMBL" id="TYR98437.1"/>
    </source>
</evidence>
<keyword evidence="1" id="KW-0175">Coiled coil</keyword>
<dbReference type="InterPro" id="IPR023378">
    <property type="entry name" value="YheA/YmcA-like_dom_sf"/>
</dbReference>
<gene>
    <name evidence="2" type="ORF">FZC84_14785</name>
</gene>
<dbReference type="Pfam" id="PF06133">
    <property type="entry name" value="Com_YlbF"/>
    <property type="match status" value="1"/>
</dbReference>
<dbReference type="PANTHER" id="PTHR38448">
    <property type="entry name" value="REGULATORY PROTEIN YLBF-RELATED"/>
    <property type="match status" value="1"/>
</dbReference>
<name>A0A5D4MAH4_9BACI</name>
<dbReference type="Gene3D" id="1.20.1500.10">
    <property type="entry name" value="YheA/YmcA-like"/>
    <property type="match status" value="1"/>
</dbReference>
<reference evidence="2 3" key="1">
    <citation type="submission" date="2019-08" db="EMBL/GenBank/DDBJ databases">
        <title>Bacillus genomes from the desert of Cuatro Cienegas, Coahuila.</title>
        <authorList>
            <person name="Olmedo-Alvarez G."/>
        </authorList>
    </citation>
    <scope>NUCLEOTIDE SEQUENCE [LARGE SCALE GENOMIC DNA]</scope>
    <source>
        <strain evidence="2 3">CH128b_4D</strain>
    </source>
</reference>
<evidence type="ECO:0000313" key="3">
    <source>
        <dbReference type="Proteomes" id="UP000325182"/>
    </source>
</evidence>
<comment type="caution">
    <text evidence="2">The sequence shown here is derived from an EMBL/GenBank/DDBJ whole genome shotgun (WGS) entry which is preliminary data.</text>
</comment>
<feature type="coiled-coil region" evidence="1">
    <location>
        <begin position="70"/>
        <end position="106"/>
    </location>
</feature>
<dbReference type="SUPFAM" id="SSF158622">
    <property type="entry name" value="YheA/YmcA-like"/>
    <property type="match status" value="1"/>
</dbReference>
<dbReference type="PANTHER" id="PTHR38448:SF2">
    <property type="entry name" value="REGULATORY PROTEIN YLBF"/>
    <property type="match status" value="1"/>
</dbReference>
<dbReference type="InterPro" id="IPR010368">
    <property type="entry name" value="Com_YlbF"/>
</dbReference>
<dbReference type="Proteomes" id="UP000325182">
    <property type="component" value="Unassembled WGS sequence"/>
</dbReference>
<dbReference type="EMBL" id="VTEG01000011">
    <property type="protein sequence ID" value="TYR98437.1"/>
    <property type="molecule type" value="Genomic_DNA"/>
</dbReference>
<dbReference type="AlphaFoldDB" id="A0A5D4MAH4"/>
<proteinExistence type="predicted"/>
<sequence>MLATLERLEIQESAEELAAQILESDVAEEYRRSLYMLKSDKGTQLKIQKFSKMKELYEEVQRFGRYHPDYKRVMKEIRELKRDMDMDENVANFRRAEKDLQSLLDEVSVLVGRSVSENVKVPTGNPFFDSGSACGGGCGSGGSCGCS</sequence>
<dbReference type="InterPro" id="IPR052767">
    <property type="entry name" value="Bact_com_dev_regulator"/>
</dbReference>